<proteinExistence type="predicted"/>
<gene>
    <name evidence="1" type="ORF">JE024_37105</name>
</gene>
<evidence type="ECO:0000313" key="1">
    <source>
        <dbReference type="EMBL" id="MBM9624190.1"/>
    </source>
</evidence>
<comment type="caution">
    <text evidence="1">The sequence shown here is derived from an EMBL/GenBank/DDBJ whole genome shotgun (WGS) entry which is preliminary data.</text>
</comment>
<dbReference type="EMBL" id="JAFEJA010000002">
    <property type="protein sequence ID" value="MBM9624190.1"/>
    <property type="molecule type" value="Genomic_DNA"/>
</dbReference>
<dbReference type="RefSeq" id="WP_205378223.1">
    <property type="nucleotide sequence ID" value="NZ_JAFEJA010000002.1"/>
</dbReference>
<sequence>MNTLEAVMAGYTGPAAQPRRLVLRLPGGQLVLSSAVPDALARAVATYLTGSGPRARLPDGTLYTSAPSSLIAEVAAQPHADGTFDILRVY</sequence>
<evidence type="ECO:0000313" key="2">
    <source>
        <dbReference type="Proteomes" id="UP000664109"/>
    </source>
</evidence>
<dbReference type="Proteomes" id="UP000664109">
    <property type="component" value="Unassembled WGS sequence"/>
</dbReference>
<reference evidence="1 2" key="1">
    <citation type="journal article" date="2016" name="Arch. Microbiol.">
        <title>Streptomyces zhihengii sp. nov., isolated from rhizospheric soil of Psammosilene tunicoides.</title>
        <authorList>
            <person name="Huang M.J."/>
            <person name="Fei J.J."/>
            <person name="Salam N."/>
            <person name="Kim C.J."/>
            <person name="Hozzein W.N."/>
            <person name="Xiao M."/>
            <person name="Huang H.Q."/>
            <person name="Li W.J."/>
        </authorList>
    </citation>
    <scope>NUCLEOTIDE SEQUENCE [LARGE SCALE GENOMIC DNA]</scope>
    <source>
        <strain evidence="1 2">YIM T102</strain>
    </source>
</reference>
<protein>
    <submittedName>
        <fullName evidence="1">Uncharacterized protein</fullName>
    </submittedName>
</protein>
<organism evidence="1 2">
    <name type="scientific">Streptomyces zhihengii</name>
    <dbReference type="NCBI Taxonomy" id="1818004"/>
    <lineage>
        <taxon>Bacteria</taxon>
        <taxon>Bacillati</taxon>
        <taxon>Actinomycetota</taxon>
        <taxon>Actinomycetes</taxon>
        <taxon>Kitasatosporales</taxon>
        <taxon>Streptomycetaceae</taxon>
        <taxon>Streptomyces</taxon>
    </lineage>
</organism>
<accession>A0ABS2V380</accession>
<keyword evidence="2" id="KW-1185">Reference proteome</keyword>
<name>A0ABS2V380_9ACTN</name>